<dbReference type="OrthoDB" id="180318at2"/>
<evidence type="ECO:0000256" key="2">
    <source>
        <dbReference type="SAM" id="SignalP"/>
    </source>
</evidence>
<reference evidence="3 4" key="1">
    <citation type="submission" date="2016-06" db="EMBL/GenBank/DDBJ databases">
        <title>Three novel species with peptidoglycan cell walls form the new genus Lacunisphaera gen. nov. in the family Opitutaceae of the verrucomicrobial subdivision 4.</title>
        <authorList>
            <person name="Rast P."/>
            <person name="Gloeckner I."/>
            <person name="Jogler M."/>
            <person name="Boedeker C."/>
            <person name="Jeske O."/>
            <person name="Wiegand S."/>
            <person name="Reinhardt R."/>
            <person name="Schumann P."/>
            <person name="Rohde M."/>
            <person name="Spring S."/>
            <person name="Gloeckner F.O."/>
            <person name="Jogler C."/>
        </authorList>
    </citation>
    <scope>NUCLEOTIDE SEQUENCE [LARGE SCALE GENOMIC DNA]</scope>
    <source>
        <strain evidence="3 4">IG16b</strain>
    </source>
</reference>
<dbReference type="PANTHER" id="PTHR40940">
    <property type="entry name" value="PROTEIN BATD-RELATED"/>
    <property type="match status" value="1"/>
</dbReference>
<dbReference type="InterPro" id="IPR025738">
    <property type="entry name" value="BatD"/>
</dbReference>
<feature type="transmembrane region" description="Helical" evidence="1">
    <location>
        <begin position="754"/>
        <end position="774"/>
    </location>
</feature>
<feature type="transmembrane region" description="Helical" evidence="1">
    <location>
        <begin position="722"/>
        <end position="742"/>
    </location>
</feature>
<evidence type="ECO:0000313" key="4">
    <source>
        <dbReference type="Proteomes" id="UP000095228"/>
    </source>
</evidence>
<evidence type="ECO:0000256" key="1">
    <source>
        <dbReference type="SAM" id="Phobius"/>
    </source>
</evidence>
<keyword evidence="1" id="KW-1133">Transmembrane helix</keyword>
<dbReference type="InterPro" id="IPR011990">
    <property type="entry name" value="TPR-like_helical_dom_sf"/>
</dbReference>
<proteinExistence type="predicted"/>
<dbReference type="KEGG" id="obg:Verru16b_01898"/>
<protein>
    <recommendedName>
        <fullName evidence="5">Tetratricopeptide repeat protein</fullName>
    </recommendedName>
</protein>
<keyword evidence="2" id="KW-0732">Signal</keyword>
<keyword evidence="4" id="KW-1185">Reference proteome</keyword>
<dbReference type="RefSeq" id="WP_069962041.1">
    <property type="nucleotide sequence ID" value="NZ_CP016094.1"/>
</dbReference>
<dbReference type="Pfam" id="PF13584">
    <property type="entry name" value="BatD"/>
    <property type="match status" value="2"/>
</dbReference>
<feature type="chain" id="PRO_5009105234" description="Tetratricopeptide repeat protein" evidence="2">
    <location>
        <begin position="25"/>
        <end position="848"/>
    </location>
</feature>
<dbReference type="Proteomes" id="UP000095228">
    <property type="component" value="Chromosome"/>
</dbReference>
<name>A0A1D8AVA8_9BACT</name>
<dbReference type="Gene3D" id="1.25.40.10">
    <property type="entry name" value="Tetratricopeptide repeat domain"/>
    <property type="match status" value="1"/>
</dbReference>
<keyword evidence="1" id="KW-0812">Transmembrane</keyword>
<gene>
    <name evidence="3" type="ORF">Verru16b_01898</name>
</gene>
<evidence type="ECO:0008006" key="5">
    <source>
        <dbReference type="Google" id="ProtNLM"/>
    </source>
</evidence>
<dbReference type="EMBL" id="CP016094">
    <property type="protein sequence ID" value="AOS44829.1"/>
    <property type="molecule type" value="Genomic_DNA"/>
</dbReference>
<organism evidence="3 4">
    <name type="scientific">Lacunisphaera limnophila</name>
    <dbReference type="NCBI Taxonomy" id="1838286"/>
    <lineage>
        <taxon>Bacteria</taxon>
        <taxon>Pseudomonadati</taxon>
        <taxon>Verrucomicrobiota</taxon>
        <taxon>Opitutia</taxon>
        <taxon>Opitutales</taxon>
        <taxon>Opitutaceae</taxon>
        <taxon>Lacunisphaera</taxon>
    </lineage>
</organism>
<keyword evidence="1" id="KW-0472">Membrane</keyword>
<accession>A0A1D8AVA8</accession>
<dbReference type="STRING" id="1838286.Verru16b_01898"/>
<feature type="signal peptide" evidence="2">
    <location>
        <begin position="1"/>
        <end position="24"/>
    </location>
</feature>
<dbReference type="PANTHER" id="PTHR40940:SF2">
    <property type="entry name" value="BATD"/>
    <property type="match status" value="1"/>
</dbReference>
<dbReference type="AlphaFoldDB" id="A0A1D8AVA8"/>
<sequence length="848" mass="91296">MRQSHHFILLVLFLVLPGSFFAQAVRWDPPGGQLGFNQVSQLSLIFEDCEPEDEPVLPTVDGLQFARPSQRSETSIVNFKMSRTFTYVYPVRPGKRAPVIIPAFDVKTDKGTLRVAAARYTVGDAPVGNSGLSITDVASASLETPKPSVWAGEVFPLTYNLDVVRRYFHSLGSNVTWDSTPALADDWTKPEPAEALIRGERHVVATQTTRAVIKQPGTYTLNPVSQMVNLMVGTTGFGLFTQPNVEQRQLDSKSLDLTVKALPLAPAGFTGAVGAFTFTSKVVPLNAAVGEPVTWTLELAGTGNWPDLTGLPSREVSNEFQVVQPKSKRVMKDGTLFEGSLTEDVVLVPTRPGNYVLPPVRFSYFDPRSGTYQTIASEPVTVTITAGSAPVTPPASSGAPVQFSLTPTTPATASPNLPPAVAPVPPENLPRDPLNQTATGFAPLALRPLVWLCLLSAVLCPLILWLTLAALRSRRLDPQRQRREARAALVIALKEINSSSLPAARYSLLRVWQAETAQLFAIPHAAPGTPLLLAAVTRAKPDAANAWVRLWSEADRTLHGRDATLPTDWPMRADAALQAVQVPGWNPFSLFAGRNLLPFLFSLFVLSALFAPSSAKAETATEAYKRGDFPAAAQAWQATVSTAPTDWAARHNLALALAQQDRWAEAAAHSTSAFLLNSRSDATRWNLNLGVQRSGLANPQLVELSRGEGRYKLTRAATPGEWQLALAGASLLLALALIVLLLQGYKMIGAWGKPSALTATLLAIVLAGTATFSLHTYGPLAQPGAVFVWQATTLRSIPTEVDTTQKTSPLSAGSIAVAGRTFLGWTQLTFPGGQSGWVRNEVLIALYR</sequence>
<feature type="transmembrane region" description="Helical" evidence="1">
    <location>
        <begin position="449"/>
        <end position="471"/>
    </location>
</feature>
<evidence type="ECO:0000313" key="3">
    <source>
        <dbReference type="EMBL" id="AOS44829.1"/>
    </source>
</evidence>
<dbReference type="SUPFAM" id="SSF48452">
    <property type="entry name" value="TPR-like"/>
    <property type="match status" value="1"/>
</dbReference>